<dbReference type="RefSeq" id="WP_141959068.1">
    <property type="nucleotide sequence ID" value="NZ_VFOZ01000001.1"/>
</dbReference>
<evidence type="ECO:0000313" key="1">
    <source>
        <dbReference type="EMBL" id="TQL99918.1"/>
    </source>
</evidence>
<reference evidence="1 2" key="1">
    <citation type="submission" date="2019-06" db="EMBL/GenBank/DDBJ databases">
        <title>Sequencing the genomes of 1000 actinobacteria strains.</title>
        <authorList>
            <person name="Klenk H.-P."/>
        </authorList>
    </citation>
    <scope>NUCLEOTIDE SEQUENCE [LARGE SCALE GENOMIC DNA]</scope>
    <source>
        <strain evidence="1 2">DSM 102200</strain>
    </source>
</reference>
<gene>
    <name evidence="1" type="ORF">FB559_5619</name>
</gene>
<proteinExistence type="predicted"/>
<dbReference type="OrthoDB" id="3867870at2"/>
<evidence type="ECO:0000313" key="2">
    <source>
        <dbReference type="Proteomes" id="UP000316096"/>
    </source>
</evidence>
<dbReference type="EMBL" id="VFOZ01000001">
    <property type="protein sequence ID" value="TQL99918.1"/>
    <property type="molecule type" value="Genomic_DNA"/>
</dbReference>
<protein>
    <submittedName>
        <fullName evidence="1">Uncharacterized protein</fullName>
    </submittedName>
</protein>
<organism evidence="1 2">
    <name type="scientific">Actinoallomurus bryophytorum</name>
    <dbReference type="NCBI Taxonomy" id="1490222"/>
    <lineage>
        <taxon>Bacteria</taxon>
        <taxon>Bacillati</taxon>
        <taxon>Actinomycetota</taxon>
        <taxon>Actinomycetes</taxon>
        <taxon>Streptosporangiales</taxon>
        <taxon>Thermomonosporaceae</taxon>
        <taxon>Actinoallomurus</taxon>
    </lineage>
</organism>
<accession>A0A543CSA7</accession>
<name>A0A543CSA7_9ACTN</name>
<keyword evidence="2" id="KW-1185">Reference proteome</keyword>
<sequence>MIDWVTVSSLATGGGTLVLAVATFASVRSANRATRAAERALQNGLRPVLMASRLEDPPEKIMWNDGHWGQTEGGRAHAEVTDDAIYLAIPLRNLGSGIAVLRGWLSTADRLTSSDPAPAVEDFRAQGRDLYVPPGGIGFWHGAYRDSERTDQAALAKAIDDGTAFTVDLLYGDHEGGQRTISRFTVTQHTEGWLCGVVRHWNLDRHEPR</sequence>
<comment type="caution">
    <text evidence="1">The sequence shown here is derived from an EMBL/GenBank/DDBJ whole genome shotgun (WGS) entry which is preliminary data.</text>
</comment>
<dbReference type="AlphaFoldDB" id="A0A543CSA7"/>
<dbReference type="Proteomes" id="UP000316096">
    <property type="component" value="Unassembled WGS sequence"/>
</dbReference>